<evidence type="ECO:0000256" key="5">
    <source>
        <dbReference type="ARBA" id="ARBA00023014"/>
    </source>
</evidence>
<dbReference type="STRING" id="431306.AGA_2478"/>
<dbReference type="EC" id="1.3.99.16" evidence="7"/>
<reference evidence="9" key="2">
    <citation type="submission" date="2014-09" db="EMBL/GenBank/DDBJ databases">
        <authorList>
            <person name="Illeghems K.G."/>
        </authorList>
    </citation>
    <scope>NUCLEOTIDE SEQUENCE [LARGE SCALE GENOMIC DNA]</scope>
    <source>
        <strain evidence="9">LMG 23848T</strain>
    </source>
</reference>
<dbReference type="SUPFAM" id="SSF47741">
    <property type="entry name" value="CO dehydrogenase ISP C-domain like"/>
    <property type="match status" value="1"/>
</dbReference>
<evidence type="ECO:0000313" key="8">
    <source>
        <dbReference type="EMBL" id="NHO38867.1"/>
    </source>
</evidence>
<dbReference type="InterPro" id="IPR036010">
    <property type="entry name" value="2Fe-2S_ferredoxin-like_sf"/>
</dbReference>
<dbReference type="GO" id="GO:0046872">
    <property type="term" value="F:metal ion binding"/>
    <property type="evidence" value="ECO:0007669"/>
    <property type="project" value="UniProtKB-KW"/>
</dbReference>
<dbReference type="OrthoDB" id="7375656at2"/>
<dbReference type="GO" id="GO:0047121">
    <property type="term" value="F:isoquinoline 1-oxidoreductase activity"/>
    <property type="evidence" value="ECO:0007669"/>
    <property type="project" value="UniProtKB-EC"/>
</dbReference>
<dbReference type="RefSeq" id="WP_059024428.1">
    <property type="nucleotide sequence ID" value="NZ_LN609302.1"/>
</dbReference>
<dbReference type="GO" id="GO:0051537">
    <property type="term" value="F:2 iron, 2 sulfur cluster binding"/>
    <property type="evidence" value="ECO:0007669"/>
    <property type="project" value="UniProtKB-KW"/>
</dbReference>
<organism evidence="7 9">
    <name type="scientific">Acetobacter ghanensis</name>
    <dbReference type="NCBI Taxonomy" id="431306"/>
    <lineage>
        <taxon>Bacteria</taxon>
        <taxon>Pseudomonadati</taxon>
        <taxon>Pseudomonadota</taxon>
        <taxon>Alphaproteobacteria</taxon>
        <taxon>Acetobacterales</taxon>
        <taxon>Acetobacteraceae</taxon>
        <taxon>Acetobacter</taxon>
    </lineage>
</organism>
<dbReference type="Gene3D" id="3.10.20.30">
    <property type="match status" value="1"/>
</dbReference>
<dbReference type="PROSITE" id="PS51085">
    <property type="entry name" value="2FE2S_FER_2"/>
    <property type="match status" value="1"/>
</dbReference>
<keyword evidence="2" id="KW-0479">Metal-binding</keyword>
<evidence type="ECO:0000313" key="7">
    <source>
        <dbReference type="EMBL" id="CEF57164.1"/>
    </source>
</evidence>
<dbReference type="CDD" id="cd00207">
    <property type="entry name" value="fer2"/>
    <property type="match status" value="1"/>
</dbReference>
<dbReference type="Gene3D" id="1.10.150.120">
    <property type="entry name" value="[2Fe-2S]-binding domain"/>
    <property type="match status" value="1"/>
</dbReference>
<evidence type="ECO:0000313" key="10">
    <source>
        <dbReference type="Proteomes" id="UP000657200"/>
    </source>
</evidence>
<keyword evidence="1" id="KW-0001">2Fe-2S</keyword>
<dbReference type="Pfam" id="PF01799">
    <property type="entry name" value="Fer2_2"/>
    <property type="match status" value="1"/>
</dbReference>
<dbReference type="InterPro" id="IPR036884">
    <property type="entry name" value="2Fe-2S-bd_dom_sf"/>
</dbReference>
<proteinExistence type="predicted"/>
<keyword evidence="3 7" id="KW-0560">Oxidoreductase</keyword>
<dbReference type="Proteomes" id="UP000657200">
    <property type="component" value="Unassembled WGS sequence"/>
</dbReference>
<dbReference type="Pfam" id="PF00111">
    <property type="entry name" value="Fer2"/>
    <property type="match status" value="1"/>
</dbReference>
<dbReference type="PANTHER" id="PTHR44379:SF2">
    <property type="entry name" value="BLR6218 PROTEIN"/>
    <property type="match status" value="1"/>
</dbReference>
<evidence type="ECO:0000313" key="9">
    <source>
        <dbReference type="Proteomes" id="UP000068250"/>
    </source>
</evidence>
<dbReference type="Proteomes" id="UP000068250">
    <property type="component" value="Chromosome I"/>
</dbReference>
<dbReference type="InterPro" id="IPR006058">
    <property type="entry name" value="2Fe2S_fd_BS"/>
</dbReference>
<keyword evidence="4" id="KW-0408">Iron</keyword>
<dbReference type="PROSITE" id="PS00197">
    <property type="entry name" value="2FE2S_FER_1"/>
    <property type="match status" value="1"/>
</dbReference>
<reference evidence="8 10" key="3">
    <citation type="journal article" date="2020" name="Int. J. Syst. Evol. Microbiol.">
        <title>Novel acetic acid bacteria from cider fermentations: Acetobacter conturbans sp. nov. and Acetobacter fallax sp. nov.</title>
        <authorList>
            <person name="Sombolestani A.S."/>
            <person name="Cleenwerck I."/>
            <person name="Cnockaert M."/>
            <person name="Borremans W."/>
            <person name="Wieme A.D."/>
            <person name="De Vuyst L."/>
            <person name="Vandamme P."/>
        </authorList>
    </citation>
    <scope>NUCLEOTIDE SEQUENCE [LARGE SCALE GENOMIC DNA]</scope>
    <source>
        <strain evidence="8 10">LMG 23848</strain>
    </source>
</reference>
<dbReference type="InterPro" id="IPR051452">
    <property type="entry name" value="Diverse_Oxidoreductases"/>
</dbReference>
<dbReference type="InterPro" id="IPR001041">
    <property type="entry name" value="2Fe-2S_ferredoxin-type"/>
</dbReference>
<dbReference type="AlphaFoldDB" id="A0A0U5BLS4"/>
<dbReference type="SUPFAM" id="SSF54292">
    <property type="entry name" value="2Fe-2S ferredoxin-like"/>
    <property type="match status" value="1"/>
</dbReference>
<dbReference type="InterPro" id="IPR012675">
    <property type="entry name" value="Beta-grasp_dom_sf"/>
</dbReference>
<evidence type="ECO:0000256" key="3">
    <source>
        <dbReference type="ARBA" id="ARBA00023002"/>
    </source>
</evidence>
<dbReference type="EMBL" id="LN609302">
    <property type="protein sequence ID" value="CEF57164.1"/>
    <property type="molecule type" value="Genomic_DNA"/>
</dbReference>
<evidence type="ECO:0000256" key="2">
    <source>
        <dbReference type="ARBA" id="ARBA00022723"/>
    </source>
</evidence>
<sequence>MLTLNINGQSHQVDVDPDTPLLWVLRDVLGMNATKFGCGIAQCGACTVHMDGRAVRACNLPVGLIGDQHISTLEGLDTTDPVAKAVQTAWIALDVVQCGYCQPGQIMAAVALLRSVPHPTDEQIDSAMSANLCRCGTYMRIRAAIHHAAGELA</sequence>
<dbReference type="PATRIC" id="fig|431306.5.peg.2556"/>
<dbReference type="PANTHER" id="PTHR44379">
    <property type="entry name" value="OXIDOREDUCTASE WITH IRON-SULFUR SUBUNIT"/>
    <property type="match status" value="1"/>
</dbReference>
<keyword evidence="5" id="KW-0411">Iron-sulfur</keyword>
<keyword evidence="10" id="KW-1185">Reference proteome</keyword>
<name>A0A0U5BLS4_9PROT</name>
<dbReference type="InterPro" id="IPR002888">
    <property type="entry name" value="2Fe-2S-bd"/>
</dbReference>
<accession>A0A0U5BLS4</accession>
<feature type="domain" description="2Fe-2S ferredoxin-type" evidence="6">
    <location>
        <begin position="1"/>
        <end position="76"/>
    </location>
</feature>
<protein>
    <submittedName>
        <fullName evidence="8">2Fe-2S iron-sulfur cluster binding domain-containing protein</fullName>
    </submittedName>
    <submittedName>
        <fullName evidence="7">Isoquinoline 1-oxidoreductase, alpha subunit</fullName>
        <ecNumber evidence="7">1.3.99.16</ecNumber>
    </submittedName>
</protein>
<reference evidence="7" key="1">
    <citation type="submission" date="2014-09" db="EMBL/GenBank/DDBJ databases">
        <authorList>
            <person name="Magalhaes I.L.F."/>
            <person name="Oliveira U."/>
            <person name="Santos F.R."/>
            <person name="Vidigal T.H.D.A."/>
            <person name="Brescovit A.D."/>
            <person name="Santos A.J."/>
        </authorList>
    </citation>
    <scope>NUCLEOTIDE SEQUENCE</scope>
    <source>
        <strain evidence="7">LMG 23848T</strain>
    </source>
</reference>
<evidence type="ECO:0000259" key="6">
    <source>
        <dbReference type="PROSITE" id="PS51085"/>
    </source>
</evidence>
<dbReference type="EMBL" id="WOTE01000002">
    <property type="protein sequence ID" value="NHO38867.1"/>
    <property type="molecule type" value="Genomic_DNA"/>
</dbReference>
<evidence type="ECO:0000256" key="1">
    <source>
        <dbReference type="ARBA" id="ARBA00022714"/>
    </source>
</evidence>
<gene>
    <name evidence="7" type="primary">iorA</name>
    <name evidence="7" type="ORF">AGA_2478</name>
    <name evidence="8" type="ORF">GOB80_04040</name>
</gene>
<evidence type="ECO:0000256" key="4">
    <source>
        <dbReference type="ARBA" id="ARBA00023004"/>
    </source>
</evidence>